<dbReference type="InterPro" id="IPR050334">
    <property type="entry name" value="Molybdenum_import_ModC"/>
</dbReference>
<evidence type="ECO:0000313" key="2">
    <source>
        <dbReference type="EMBL" id="MCP3427194.1"/>
    </source>
</evidence>
<feature type="non-terminal residue" evidence="2">
    <location>
        <position position="123"/>
    </location>
</feature>
<dbReference type="GO" id="GO:0005524">
    <property type="term" value="F:ATP binding"/>
    <property type="evidence" value="ECO:0007669"/>
    <property type="project" value="UniProtKB-KW"/>
</dbReference>
<dbReference type="Gene3D" id="3.40.50.300">
    <property type="entry name" value="P-loop containing nucleotide triphosphate hydrolases"/>
    <property type="match status" value="1"/>
</dbReference>
<gene>
    <name evidence="2" type="ORF">NBM05_14565</name>
</gene>
<evidence type="ECO:0000259" key="1">
    <source>
        <dbReference type="Pfam" id="PF00005"/>
    </source>
</evidence>
<dbReference type="InterPro" id="IPR003439">
    <property type="entry name" value="ABC_transporter-like_ATP-bd"/>
</dbReference>
<proteinExistence type="predicted"/>
<accession>A0A9X2KJT4</accession>
<protein>
    <submittedName>
        <fullName evidence="2">ATP-binding cassette domain-containing protein</fullName>
    </submittedName>
</protein>
<reference evidence="2" key="1">
    <citation type="submission" date="2022-06" db="EMBL/GenBank/DDBJ databases">
        <title>Rothia sp. isolated from sandalwood seedling.</title>
        <authorList>
            <person name="Tuikhar N."/>
            <person name="Kirdat K."/>
            <person name="Thorat V."/>
            <person name="Swetha P."/>
            <person name="Padma S."/>
            <person name="Sundararaj R."/>
            <person name="Yadav A."/>
        </authorList>
    </citation>
    <scope>NUCLEOTIDE SEQUENCE</scope>
    <source>
        <strain evidence="2">AR01</strain>
    </source>
</reference>
<dbReference type="InterPro" id="IPR027417">
    <property type="entry name" value="P-loop_NTPase"/>
</dbReference>
<evidence type="ECO:0000313" key="3">
    <source>
        <dbReference type="Proteomes" id="UP001139502"/>
    </source>
</evidence>
<dbReference type="PANTHER" id="PTHR43514:SF4">
    <property type="entry name" value="ABC TRANSPORTER I FAMILY MEMBER 10"/>
    <property type="match status" value="1"/>
</dbReference>
<name>A0A9X2KJT4_9MICC</name>
<feature type="domain" description="ABC transporter" evidence="1">
    <location>
        <begin position="15"/>
        <end position="119"/>
    </location>
</feature>
<organism evidence="2 3">
    <name type="scientific">Rothia santali</name>
    <dbReference type="NCBI Taxonomy" id="2949643"/>
    <lineage>
        <taxon>Bacteria</taxon>
        <taxon>Bacillati</taxon>
        <taxon>Actinomycetota</taxon>
        <taxon>Actinomycetes</taxon>
        <taxon>Micrococcales</taxon>
        <taxon>Micrococcaceae</taxon>
        <taxon>Rothia</taxon>
    </lineage>
</organism>
<dbReference type="AlphaFoldDB" id="A0A9X2KJT4"/>
<dbReference type="Proteomes" id="UP001139502">
    <property type="component" value="Unassembled WGS sequence"/>
</dbReference>
<sequence>MTLTFAARVPERGVDVSFELGRGRVLGITGPNGAGKSTVLDVLAGLLIPAAGRGAVGDRVLFDLDDAGRGTWVPPHRRGVTLMAQRPLLFPHLTVLENVAFAPRSRGLGRRAARERAGRWLED</sequence>
<keyword evidence="2" id="KW-0547">Nucleotide-binding</keyword>
<dbReference type="Pfam" id="PF00005">
    <property type="entry name" value="ABC_tran"/>
    <property type="match status" value="1"/>
</dbReference>
<dbReference type="PANTHER" id="PTHR43514">
    <property type="entry name" value="ABC TRANSPORTER I FAMILY MEMBER 10"/>
    <property type="match status" value="1"/>
</dbReference>
<dbReference type="GO" id="GO:0016887">
    <property type="term" value="F:ATP hydrolysis activity"/>
    <property type="evidence" value="ECO:0007669"/>
    <property type="project" value="InterPro"/>
</dbReference>
<keyword evidence="3" id="KW-1185">Reference proteome</keyword>
<dbReference type="EMBL" id="JANAFB010000060">
    <property type="protein sequence ID" value="MCP3427194.1"/>
    <property type="molecule type" value="Genomic_DNA"/>
</dbReference>
<keyword evidence="2" id="KW-0067">ATP-binding</keyword>
<dbReference type="SUPFAM" id="SSF52540">
    <property type="entry name" value="P-loop containing nucleoside triphosphate hydrolases"/>
    <property type="match status" value="1"/>
</dbReference>
<dbReference type="RefSeq" id="WP_254168929.1">
    <property type="nucleotide sequence ID" value="NZ_JANAFB010000060.1"/>
</dbReference>
<comment type="caution">
    <text evidence="2">The sequence shown here is derived from an EMBL/GenBank/DDBJ whole genome shotgun (WGS) entry which is preliminary data.</text>
</comment>